<reference evidence="2" key="1">
    <citation type="journal article" date="2020" name="G3 (Bethesda)">
        <title>High-Quality Assemblies for Three Invasive Social Wasps from the &lt;i&gt;Vespula&lt;/i&gt; Genus.</title>
        <authorList>
            <person name="Harrop T.W.R."/>
            <person name="Guhlin J."/>
            <person name="McLaughlin G.M."/>
            <person name="Permina E."/>
            <person name="Stockwell P."/>
            <person name="Gilligan J."/>
            <person name="Le Lec M.F."/>
            <person name="Gruber M.A.M."/>
            <person name="Quinn O."/>
            <person name="Lovegrove M."/>
            <person name="Duncan E.J."/>
            <person name="Remnant E.J."/>
            <person name="Van Eeckhoven J."/>
            <person name="Graham B."/>
            <person name="Knapp R.A."/>
            <person name="Langford K.W."/>
            <person name="Kronenberg Z."/>
            <person name="Press M.O."/>
            <person name="Eacker S.M."/>
            <person name="Wilson-Rankin E.E."/>
            <person name="Purcell J."/>
            <person name="Lester P.J."/>
            <person name="Dearden P.K."/>
        </authorList>
    </citation>
    <scope>NUCLEOTIDE SEQUENCE</scope>
    <source>
        <strain evidence="2">Volc-1</strain>
    </source>
</reference>
<feature type="compositionally biased region" description="Acidic residues" evidence="1">
    <location>
        <begin position="90"/>
        <end position="102"/>
    </location>
</feature>
<organism evidence="2 3">
    <name type="scientific">Vespula pensylvanica</name>
    <name type="common">Western yellow jacket</name>
    <name type="synonym">Wasp</name>
    <dbReference type="NCBI Taxonomy" id="30213"/>
    <lineage>
        <taxon>Eukaryota</taxon>
        <taxon>Metazoa</taxon>
        <taxon>Ecdysozoa</taxon>
        <taxon>Arthropoda</taxon>
        <taxon>Hexapoda</taxon>
        <taxon>Insecta</taxon>
        <taxon>Pterygota</taxon>
        <taxon>Neoptera</taxon>
        <taxon>Endopterygota</taxon>
        <taxon>Hymenoptera</taxon>
        <taxon>Apocrita</taxon>
        <taxon>Aculeata</taxon>
        <taxon>Vespoidea</taxon>
        <taxon>Vespidae</taxon>
        <taxon>Vespinae</taxon>
        <taxon>Vespula</taxon>
    </lineage>
</organism>
<evidence type="ECO:0000256" key="1">
    <source>
        <dbReference type="SAM" id="MobiDB-lite"/>
    </source>
</evidence>
<comment type="caution">
    <text evidence="2">The sequence shown here is derived from an EMBL/GenBank/DDBJ whole genome shotgun (WGS) entry which is preliminary data.</text>
</comment>
<keyword evidence="3" id="KW-1185">Reference proteome</keyword>
<evidence type="ECO:0000313" key="2">
    <source>
        <dbReference type="EMBL" id="KAF7439494.1"/>
    </source>
</evidence>
<name>A0A834PGV5_VESPE</name>
<evidence type="ECO:0000313" key="3">
    <source>
        <dbReference type="Proteomes" id="UP000600918"/>
    </source>
</evidence>
<dbReference type="EMBL" id="JACSDY010000001">
    <property type="protein sequence ID" value="KAF7439494.1"/>
    <property type="molecule type" value="Genomic_DNA"/>
</dbReference>
<feature type="region of interest" description="Disordered" evidence="1">
    <location>
        <begin position="89"/>
        <end position="116"/>
    </location>
</feature>
<accession>A0A834PGV5</accession>
<sequence length="116" mass="13249">MIIALELEDILGSGRYAKPEHSTQRNTIRRRRRRLHTSHVSRVIDALFREAAASDVASTTSTSTSTSASVSVSVRFRVDICRRVKIVPCDNDDDDDDDDEEDERRRGLRNRNTFTL</sequence>
<protein>
    <submittedName>
        <fullName evidence="2">Uncharacterized protein</fullName>
    </submittedName>
</protein>
<dbReference type="Proteomes" id="UP000600918">
    <property type="component" value="Unassembled WGS sequence"/>
</dbReference>
<dbReference type="AlphaFoldDB" id="A0A834PGV5"/>
<proteinExistence type="predicted"/>
<gene>
    <name evidence="2" type="ORF">H0235_001885</name>
</gene>